<name>A0A6G1D5M8_9ORYZ</name>
<dbReference type="AlphaFoldDB" id="A0A6G1D5M8"/>
<keyword evidence="2" id="KW-1185">Reference proteome</keyword>
<evidence type="ECO:0000313" key="2">
    <source>
        <dbReference type="Proteomes" id="UP000479710"/>
    </source>
</evidence>
<protein>
    <submittedName>
        <fullName evidence="1">Uncharacterized protein</fullName>
    </submittedName>
</protein>
<dbReference type="Proteomes" id="UP000479710">
    <property type="component" value="Unassembled WGS sequence"/>
</dbReference>
<sequence length="59" mass="6228">MKLFKIVDPCGSVDGDEANVEIVDLCTKADGEEVMDIVNVVELAKAVVVVEVAVVSEGH</sequence>
<comment type="caution">
    <text evidence="1">The sequence shown here is derived from an EMBL/GenBank/DDBJ whole genome shotgun (WGS) entry which is preliminary data.</text>
</comment>
<proteinExistence type="predicted"/>
<organism evidence="1 2">
    <name type="scientific">Oryza meyeriana var. granulata</name>
    <dbReference type="NCBI Taxonomy" id="110450"/>
    <lineage>
        <taxon>Eukaryota</taxon>
        <taxon>Viridiplantae</taxon>
        <taxon>Streptophyta</taxon>
        <taxon>Embryophyta</taxon>
        <taxon>Tracheophyta</taxon>
        <taxon>Spermatophyta</taxon>
        <taxon>Magnoliopsida</taxon>
        <taxon>Liliopsida</taxon>
        <taxon>Poales</taxon>
        <taxon>Poaceae</taxon>
        <taxon>BOP clade</taxon>
        <taxon>Oryzoideae</taxon>
        <taxon>Oryzeae</taxon>
        <taxon>Oryzinae</taxon>
        <taxon>Oryza</taxon>
        <taxon>Oryza meyeriana</taxon>
    </lineage>
</organism>
<dbReference type="EMBL" id="SPHZ02000007">
    <property type="protein sequence ID" value="KAF0907053.1"/>
    <property type="molecule type" value="Genomic_DNA"/>
</dbReference>
<accession>A0A6G1D5M8</accession>
<gene>
    <name evidence="1" type="ORF">E2562_014659</name>
</gene>
<evidence type="ECO:0000313" key="1">
    <source>
        <dbReference type="EMBL" id="KAF0907053.1"/>
    </source>
</evidence>
<reference evidence="1 2" key="1">
    <citation type="submission" date="2019-11" db="EMBL/GenBank/DDBJ databases">
        <title>Whole genome sequence of Oryza granulata.</title>
        <authorList>
            <person name="Li W."/>
        </authorList>
    </citation>
    <scope>NUCLEOTIDE SEQUENCE [LARGE SCALE GENOMIC DNA]</scope>
    <source>
        <strain evidence="2">cv. Menghai</strain>
        <tissue evidence="1">Leaf</tissue>
    </source>
</reference>